<feature type="compositionally biased region" description="Polar residues" evidence="1">
    <location>
        <begin position="85"/>
        <end position="103"/>
    </location>
</feature>
<gene>
    <name evidence="3" type="ORF">SAMN05216243_0188</name>
</gene>
<dbReference type="STRING" id="407036.SAMN05216243_0188"/>
<feature type="compositionally biased region" description="Basic and acidic residues" evidence="1">
    <location>
        <begin position="104"/>
        <end position="131"/>
    </location>
</feature>
<evidence type="ECO:0000256" key="1">
    <source>
        <dbReference type="SAM" id="MobiDB-lite"/>
    </source>
</evidence>
<dbReference type="RefSeq" id="WP_093210326.1">
    <property type="nucleotide sequence ID" value="NZ_FNFL01000001.1"/>
</dbReference>
<keyword evidence="4" id="KW-1185">Reference proteome</keyword>
<feature type="compositionally biased region" description="Acidic residues" evidence="1">
    <location>
        <begin position="132"/>
        <end position="143"/>
    </location>
</feature>
<dbReference type="EMBL" id="FNFL01000001">
    <property type="protein sequence ID" value="SDJ66760.1"/>
    <property type="molecule type" value="Genomic_DNA"/>
</dbReference>
<dbReference type="AlphaFoldDB" id="A0A1G8VNK2"/>
<name>A0A1G8VNK2_9BACI</name>
<feature type="compositionally biased region" description="Basic and acidic residues" evidence="1">
    <location>
        <begin position="144"/>
        <end position="153"/>
    </location>
</feature>
<dbReference type="Proteomes" id="UP000198694">
    <property type="component" value="Unassembled WGS sequence"/>
</dbReference>
<proteinExistence type="predicted"/>
<keyword evidence="2" id="KW-0812">Transmembrane</keyword>
<feature type="region of interest" description="Disordered" evidence="1">
    <location>
        <begin position="85"/>
        <end position="161"/>
    </location>
</feature>
<reference evidence="3 4" key="1">
    <citation type="submission" date="2016-10" db="EMBL/GenBank/DDBJ databases">
        <authorList>
            <person name="de Groot N.N."/>
        </authorList>
    </citation>
    <scope>NUCLEOTIDE SEQUENCE [LARGE SCALE GENOMIC DNA]</scope>
    <source>
        <strain evidence="3 4">CGMCC 1.6502</strain>
    </source>
</reference>
<keyword evidence="2" id="KW-0472">Membrane</keyword>
<organism evidence="3 4">
    <name type="scientific">Sediminibacillus albus</name>
    <dbReference type="NCBI Taxonomy" id="407036"/>
    <lineage>
        <taxon>Bacteria</taxon>
        <taxon>Bacillati</taxon>
        <taxon>Bacillota</taxon>
        <taxon>Bacilli</taxon>
        <taxon>Bacillales</taxon>
        <taxon>Bacillaceae</taxon>
        <taxon>Sediminibacillus</taxon>
    </lineage>
</organism>
<evidence type="ECO:0000256" key="2">
    <source>
        <dbReference type="SAM" id="Phobius"/>
    </source>
</evidence>
<accession>A0A1G8VNK2</accession>
<dbReference type="OrthoDB" id="2965336at2"/>
<sequence>MSNKWEDKRIEGLLKKMPVIKDQKDPEEIYQQIADNLDEKTPQRKRKQNSKSWLIPSFAMLAVLVLLAVIGQSFMRTDFNSTQQESADIMSSESAENGQSSATLEEKGAPQEESTGEPKGETNDEPNKEQNDEGDSVITDNDDREVGKAEREPQNGMEAANSKILYQESADTTILQLSVPDKTNQFLVPLAYEIMNDEQTMEEYLNRLDQIVDLKALGFSENLLEGLLFDINTERNEVTIEFPVNYAFSGDAAAQQFETILSQLFLPLNIDRVILQSNGETGVNLAPIGENVETLKLKPPGKQIYKIYHDSSRSADWLAVLPGEDQQTIEQAFQEMKQEEPAYDLEPSIPPNFEISVNQHDNQLAVSISGPVANNQTAVNMLEAILMTAKSFGFKKVNFHVDQAEIGPYNNLEKPLPVPDGVNPVLP</sequence>
<feature type="transmembrane region" description="Helical" evidence="2">
    <location>
        <begin position="53"/>
        <end position="75"/>
    </location>
</feature>
<evidence type="ECO:0000313" key="4">
    <source>
        <dbReference type="Proteomes" id="UP000198694"/>
    </source>
</evidence>
<protein>
    <submittedName>
        <fullName evidence="3">Sporulation and spore germination</fullName>
    </submittedName>
</protein>
<keyword evidence="2" id="KW-1133">Transmembrane helix</keyword>
<evidence type="ECO:0000313" key="3">
    <source>
        <dbReference type="EMBL" id="SDJ66760.1"/>
    </source>
</evidence>